<keyword evidence="3" id="KW-1185">Reference proteome</keyword>
<protein>
    <submittedName>
        <fullName evidence="2">Uncharacterized protein</fullName>
    </submittedName>
</protein>
<keyword evidence="1" id="KW-0175">Coiled coil</keyword>
<organism evidence="2 3">
    <name type="scientific">Pseudarthrobacter siccitolerans</name>
    <dbReference type="NCBI Taxonomy" id="861266"/>
    <lineage>
        <taxon>Bacteria</taxon>
        <taxon>Bacillati</taxon>
        <taxon>Actinomycetota</taxon>
        <taxon>Actinomycetes</taxon>
        <taxon>Micrococcales</taxon>
        <taxon>Micrococcaceae</taxon>
        <taxon>Pseudarthrobacter</taxon>
    </lineage>
</organism>
<evidence type="ECO:0000313" key="2">
    <source>
        <dbReference type="EMBL" id="CCQ44561.1"/>
    </source>
</evidence>
<name>A0A024GYL1_9MICC</name>
<dbReference type="EMBL" id="CAQI01000027">
    <property type="protein sequence ID" value="CCQ44561.1"/>
    <property type="molecule type" value="Genomic_DNA"/>
</dbReference>
<proteinExistence type="predicted"/>
<dbReference type="Proteomes" id="UP000035722">
    <property type="component" value="Unassembled WGS sequence"/>
</dbReference>
<accession>A0A024GYL1</accession>
<dbReference type="STRING" id="861266.ARTSIC4J27_487"/>
<gene>
    <name evidence="2" type="ORF">ARTSIC4J27_487</name>
</gene>
<evidence type="ECO:0000313" key="3">
    <source>
        <dbReference type="Proteomes" id="UP000035722"/>
    </source>
</evidence>
<reference evidence="3" key="1">
    <citation type="journal article" date="2014" name="Genome Announc.">
        <title>Genome Sequence of Arthrobacter siccitolerans 4J27, a Xeroprotectant-Producing Desiccation-Tolerant Microorganism.</title>
        <authorList>
            <person name="Manzanera M."/>
            <person name="Santa-Cruz-Calvo L."/>
            <person name="Vilchez J.I."/>
            <person name="Garcia-Fontana C."/>
            <person name="Silva-Castro G.A."/>
            <person name="Calvo C."/>
            <person name="Gonzalez-Lopez J."/>
        </authorList>
    </citation>
    <scope>NUCLEOTIDE SEQUENCE [LARGE SCALE GENOMIC DNA]</scope>
    <source>
        <strain evidence="3">4J27</strain>
    </source>
</reference>
<comment type="caution">
    <text evidence="2">The sequence shown here is derived from an EMBL/GenBank/DDBJ whole genome shotgun (WGS) entry which is preliminary data.</text>
</comment>
<evidence type="ECO:0000256" key="1">
    <source>
        <dbReference type="SAM" id="Coils"/>
    </source>
</evidence>
<sequence length="191" mass="21099">MHHGDVGYYRYRGALKPDKAALQAEKIRTLLKANRQRLAFNASSSRPVSARLNQHVAQALRDGMKVTRLADAAGLSRWTIRTIGLTYDDLLPSGRPAEQQLAAIASLKSELAELEESRAALEARRLNLLAAAHRLGVMDEFELAALSGLQSDAIRKMTWGSKSKFSRLAPERQVTDTSKGAKHEWSSSCRC</sequence>
<dbReference type="RefSeq" id="WP_235436496.1">
    <property type="nucleotide sequence ID" value="NZ_CAQI01000027.1"/>
</dbReference>
<dbReference type="AlphaFoldDB" id="A0A024GYL1"/>
<feature type="coiled-coil region" evidence="1">
    <location>
        <begin position="97"/>
        <end position="131"/>
    </location>
</feature>